<dbReference type="InterPro" id="IPR036217">
    <property type="entry name" value="MethylDNA_cys_MeTrfase_DNAb"/>
</dbReference>
<comment type="catalytic activity">
    <reaction evidence="1">
        <text>a 4-O-methyl-thymidine in DNA + L-cysteinyl-[protein] = a thymidine in DNA + S-methyl-L-cysteinyl-[protein]</text>
        <dbReference type="Rhea" id="RHEA:53428"/>
        <dbReference type="Rhea" id="RHEA-COMP:10131"/>
        <dbReference type="Rhea" id="RHEA-COMP:10132"/>
        <dbReference type="Rhea" id="RHEA-COMP:13555"/>
        <dbReference type="Rhea" id="RHEA-COMP:13556"/>
        <dbReference type="ChEBI" id="CHEBI:29950"/>
        <dbReference type="ChEBI" id="CHEBI:82612"/>
        <dbReference type="ChEBI" id="CHEBI:137386"/>
        <dbReference type="ChEBI" id="CHEBI:137387"/>
        <dbReference type="EC" id="2.1.1.63"/>
    </reaction>
</comment>
<keyword evidence="6" id="KW-0227">DNA damage</keyword>
<accession>A0A2J0KWW9</accession>
<feature type="domain" description="Methylated-DNA-[protein]-cysteine S-methyltransferase DNA binding" evidence="9">
    <location>
        <begin position="16"/>
        <end position="95"/>
    </location>
</feature>
<dbReference type="InterPro" id="IPR036388">
    <property type="entry name" value="WH-like_DNA-bd_sf"/>
</dbReference>
<evidence type="ECO:0000313" key="10">
    <source>
        <dbReference type="EMBL" id="PIU41814.1"/>
    </source>
</evidence>
<dbReference type="EC" id="2.1.1.63" evidence="3"/>
<organism evidence="10 11">
    <name type="scientific">Candidatus Aquitaenariimonas noxiae</name>
    <dbReference type="NCBI Taxonomy" id="1974741"/>
    <lineage>
        <taxon>Bacteria</taxon>
        <taxon>Pseudomonadati</taxon>
        <taxon>Candidatus Omnitrophota</taxon>
        <taxon>Candidatus Aquitaenariimonas</taxon>
    </lineage>
</organism>
<dbReference type="GO" id="GO:0003908">
    <property type="term" value="F:methylated-DNA-[protein]-cysteine S-methyltransferase activity"/>
    <property type="evidence" value="ECO:0007669"/>
    <property type="project" value="UniProtKB-EC"/>
</dbReference>
<dbReference type="Pfam" id="PF01035">
    <property type="entry name" value="DNA_binding_1"/>
    <property type="match status" value="1"/>
</dbReference>
<sequence length="110" mass="12222">MSRNITRLLKDQKLTPFQKRVLLVTCKIPKGQVRSYKWVAKKAGSPKSFRAVGQVLKINPFPITIPCHRVVKNGGTLGGFALGAKKKEELLLKEGLTVEGGVVIINRRKE</sequence>
<dbReference type="AlphaFoldDB" id="A0A2J0KWW9"/>
<dbReference type="CDD" id="cd06445">
    <property type="entry name" value="ATase"/>
    <property type="match status" value="1"/>
</dbReference>
<dbReference type="InterPro" id="IPR001497">
    <property type="entry name" value="MethylDNA_cys_MeTrfase_AS"/>
</dbReference>
<evidence type="ECO:0000256" key="6">
    <source>
        <dbReference type="ARBA" id="ARBA00022763"/>
    </source>
</evidence>
<dbReference type="Gene3D" id="1.10.10.10">
    <property type="entry name" value="Winged helix-like DNA-binding domain superfamily/Winged helix DNA-binding domain"/>
    <property type="match status" value="1"/>
</dbReference>
<dbReference type="GO" id="GO:0032259">
    <property type="term" value="P:methylation"/>
    <property type="evidence" value="ECO:0007669"/>
    <property type="project" value="UniProtKB-KW"/>
</dbReference>
<reference evidence="10 11" key="1">
    <citation type="submission" date="2017-09" db="EMBL/GenBank/DDBJ databases">
        <title>Depth-based differentiation of microbial function through sediment-hosted aquifers and enrichment of novel symbionts in the deep terrestrial subsurface.</title>
        <authorList>
            <person name="Probst A.J."/>
            <person name="Ladd B."/>
            <person name="Jarett J.K."/>
            <person name="Geller-Mcgrath D.E."/>
            <person name="Sieber C.M."/>
            <person name="Emerson J.B."/>
            <person name="Anantharaman K."/>
            <person name="Thomas B.C."/>
            <person name="Malmstrom R."/>
            <person name="Stieglmeier M."/>
            <person name="Klingl A."/>
            <person name="Woyke T."/>
            <person name="Ryan C.M."/>
            <person name="Banfield J.F."/>
        </authorList>
    </citation>
    <scope>NUCLEOTIDE SEQUENCE [LARGE SCALE GENOMIC DNA]</scope>
    <source>
        <strain evidence="10">CG07_land_8_20_14_0_80_42_15</strain>
    </source>
</reference>
<dbReference type="Proteomes" id="UP000230052">
    <property type="component" value="Unassembled WGS sequence"/>
</dbReference>
<evidence type="ECO:0000313" key="11">
    <source>
        <dbReference type="Proteomes" id="UP000230052"/>
    </source>
</evidence>
<keyword evidence="5" id="KW-0808">Transferase</keyword>
<dbReference type="PANTHER" id="PTHR10815">
    <property type="entry name" value="METHYLATED-DNA--PROTEIN-CYSTEINE METHYLTRANSFERASE"/>
    <property type="match status" value="1"/>
</dbReference>
<evidence type="ECO:0000256" key="1">
    <source>
        <dbReference type="ARBA" id="ARBA00001286"/>
    </source>
</evidence>
<dbReference type="GO" id="GO:0006281">
    <property type="term" value="P:DNA repair"/>
    <property type="evidence" value="ECO:0007669"/>
    <property type="project" value="UniProtKB-KW"/>
</dbReference>
<name>A0A2J0KWW9_9BACT</name>
<evidence type="ECO:0000256" key="7">
    <source>
        <dbReference type="ARBA" id="ARBA00023204"/>
    </source>
</evidence>
<dbReference type="FunFam" id="1.10.10.10:FF:000214">
    <property type="entry name" value="Methylated-DNA--protein-cysteine methyltransferase"/>
    <property type="match status" value="1"/>
</dbReference>
<dbReference type="NCBIfam" id="TIGR00589">
    <property type="entry name" value="ogt"/>
    <property type="match status" value="1"/>
</dbReference>
<evidence type="ECO:0000256" key="2">
    <source>
        <dbReference type="ARBA" id="ARBA00008711"/>
    </source>
</evidence>
<evidence type="ECO:0000256" key="3">
    <source>
        <dbReference type="ARBA" id="ARBA00011918"/>
    </source>
</evidence>
<dbReference type="PANTHER" id="PTHR10815:SF5">
    <property type="entry name" value="METHYLATED-DNA--PROTEIN-CYSTEINE METHYLTRANSFERASE"/>
    <property type="match status" value="1"/>
</dbReference>
<dbReference type="InterPro" id="IPR014048">
    <property type="entry name" value="MethylDNA_cys_MeTrfase_DNA-bd"/>
</dbReference>
<evidence type="ECO:0000256" key="4">
    <source>
        <dbReference type="ARBA" id="ARBA00022603"/>
    </source>
</evidence>
<evidence type="ECO:0000256" key="5">
    <source>
        <dbReference type="ARBA" id="ARBA00022679"/>
    </source>
</evidence>
<comment type="similarity">
    <text evidence="2">Belongs to the MGMT family.</text>
</comment>
<evidence type="ECO:0000256" key="8">
    <source>
        <dbReference type="ARBA" id="ARBA00049348"/>
    </source>
</evidence>
<dbReference type="EMBL" id="PEWV01000032">
    <property type="protein sequence ID" value="PIU41814.1"/>
    <property type="molecule type" value="Genomic_DNA"/>
</dbReference>
<comment type="caution">
    <text evidence="10">The sequence shown here is derived from an EMBL/GenBank/DDBJ whole genome shotgun (WGS) entry which is preliminary data.</text>
</comment>
<proteinExistence type="inferred from homology"/>
<dbReference type="SUPFAM" id="SSF46767">
    <property type="entry name" value="Methylated DNA-protein cysteine methyltransferase, C-terminal domain"/>
    <property type="match status" value="1"/>
</dbReference>
<protein>
    <recommendedName>
        <fullName evidence="3">methylated-DNA--[protein]-cysteine S-methyltransferase</fullName>
        <ecNumber evidence="3">2.1.1.63</ecNumber>
    </recommendedName>
</protein>
<dbReference type="PROSITE" id="PS00374">
    <property type="entry name" value="MGMT"/>
    <property type="match status" value="1"/>
</dbReference>
<gene>
    <name evidence="10" type="ORF">COS99_03310</name>
</gene>
<keyword evidence="7" id="KW-0234">DNA repair</keyword>
<evidence type="ECO:0000259" key="9">
    <source>
        <dbReference type="Pfam" id="PF01035"/>
    </source>
</evidence>
<keyword evidence="4" id="KW-0489">Methyltransferase</keyword>
<comment type="catalytic activity">
    <reaction evidence="8">
        <text>a 6-O-methyl-2'-deoxyguanosine in DNA + L-cysteinyl-[protein] = S-methyl-L-cysteinyl-[protein] + a 2'-deoxyguanosine in DNA</text>
        <dbReference type="Rhea" id="RHEA:24000"/>
        <dbReference type="Rhea" id="RHEA-COMP:10131"/>
        <dbReference type="Rhea" id="RHEA-COMP:10132"/>
        <dbReference type="Rhea" id="RHEA-COMP:11367"/>
        <dbReference type="Rhea" id="RHEA-COMP:11368"/>
        <dbReference type="ChEBI" id="CHEBI:29950"/>
        <dbReference type="ChEBI" id="CHEBI:82612"/>
        <dbReference type="ChEBI" id="CHEBI:85445"/>
        <dbReference type="ChEBI" id="CHEBI:85448"/>
        <dbReference type="EC" id="2.1.1.63"/>
    </reaction>
</comment>